<keyword evidence="1" id="KW-0812">Transmembrane</keyword>
<dbReference type="AlphaFoldDB" id="A0A376JWQ9"/>
<name>A0A376JWQ9_ECOLX</name>
<keyword evidence="1" id="KW-1133">Transmembrane helix</keyword>
<evidence type="ECO:0000313" key="3">
    <source>
        <dbReference type="Proteomes" id="UP000255164"/>
    </source>
</evidence>
<evidence type="ECO:0000313" key="2">
    <source>
        <dbReference type="EMBL" id="STE74552.1"/>
    </source>
</evidence>
<feature type="transmembrane region" description="Helical" evidence="1">
    <location>
        <begin position="39"/>
        <end position="61"/>
    </location>
</feature>
<accession>A0A376JWQ9</accession>
<reference evidence="2 3" key="1">
    <citation type="submission" date="2018-06" db="EMBL/GenBank/DDBJ databases">
        <authorList>
            <consortium name="Pathogen Informatics"/>
            <person name="Doyle S."/>
        </authorList>
    </citation>
    <scope>NUCLEOTIDE SEQUENCE [LARGE SCALE GENOMIC DNA]</scope>
    <source>
        <strain evidence="2 3">NCTC10082</strain>
    </source>
</reference>
<organism evidence="2 3">
    <name type="scientific">Escherichia coli</name>
    <dbReference type="NCBI Taxonomy" id="562"/>
    <lineage>
        <taxon>Bacteria</taxon>
        <taxon>Pseudomonadati</taxon>
        <taxon>Pseudomonadota</taxon>
        <taxon>Gammaproteobacteria</taxon>
        <taxon>Enterobacterales</taxon>
        <taxon>Enterobacteriaceae</taxon>
        <taxon>Escherichia</taxon>
    </lineage>
</organism>
<protein>
    <submittedName>
        <fullName evidence="2">IS91, orf2</fullName>
    </submittedName>
</protein>
<proteinExistence type="predicted"/>
<evidence type="ECO:0000256" key="1">
    <source>
        <dbReference type="SAM" id="Phobius"/>
    </source>
</evidence>
<keyword evidence="1" id="KW-0472">Membrane</keyword>
<dbReference type="Proteomes" id="UP000255164">
    <property type="component" value="Unassembled WGS sequence"/>
</dbReference>
<dbReference type="EMBL" id="UFZA01000007">
    <property type="protein sequence ID" value="STE74552.1"/>
    <property type="molecule type" value="Genomic_DNA"/>
</dbReference>
<sequence>MARSAKPRKRKPAPQRSKLPRYVVKLHPDDFLTKKTLKFCALIILTMPLSAALTWVFRSFWMQETKSWSSGLFVSMTKGIRK</sequence>
<gene>
    <name evidence="2" type="ORF">NCTC10082_05782</name>
</gene>
<dbReference type="RefSeq" id="WP_032173592.1">
    <property type="nucleotide sequence ID" value="NZ_JBFQYD010000070.1"/>
</dbReference>